<organism evidence="7 8">
    <name type="scientific">Galdieria sulphuraria</name>
    <name type="common">Red alga</name>
    <dbReference type="NCBI Taxonomy" id="130081"/>
    <lineage>
        <taxon>Eukaryota</taxon>
        <taxon>Rhodophyta</taxon>
        <taxon>Bangiophyceae</taxon>
        <taxon>Galdieriales</taxon>
        <taxon>Galdieriaceae</taxon>
        <taxon>Galdieria</taxon>
    </lineage>
</organism>
<evidence type="ECO:0000259" key="6">
    <source>
        <dbReference type="Pfam" id="PF07298"/>
    </source>
</evidence>
<dbReference type="KEGG" id="gsl:Gasu_38400"/>
<dbReference type="GO" id="GO:0009507">
    <property type="term" value="C:chloroplast"/>
    <property type="evidence" value="ECO:0007669"/>
    <property type="project" value="TreeGrafter"/>
</dbReference>
<dbReference type="Gramene" id="EME28630">
    <property type="protein sequence ID" value="EME28630"/>
    <property type="gene ID" value="Gasu_38400"/>
</dbReference>
<dbReference type="Pfam" id="PF07298">
    <property type="entry name" value="NnrU"/>
    <property type="match status" value="1"/>
</dbReference>
<dbReference type="PANTHER" id="PTHR35988:SF2">
    <property type="entry name" value="15-CIS-ZETA-CAROTENE ISOMERASE, CHLOROPLASTIC"/>
    <property type="match status" value="1"/>
</dbReference>
<evidence type="ECO:0000313" key="8">
    <source>
        <dbReference type="Proteomes" id="UP000030680"/>
    </source>
</evidence>
<keyword evidence="3 5" id="KW-1133">Transmembrane helix</keyword>
<feature type="domain" description="NnrU" evidence="6">
    <location>
        <begin position="130"/>
        <end position="345"/>
    </location>
</feature>
<feature type="transmembrane region" description="Helical" evidence="5">
    <location>
        <begin position="250"/>
        <end position="278"/>
    </location>
</feature>
<feature type="transmembrane region" description="Helical" evidence="5">
    <location>
        <begin position="158"/>
        <end position="180"/>
    </location>
</feature>
<dbReference type="GO" id="GO:0090471">
    <property type="term" value="F:9,15,9'-tri-cis-zeta-carotene isomerase activity"/>
    <property type="evidence" value="ECO:0007669"/>
    <property type="project" value="TreeGrafter"/>
</dbReference>
<gene>
    <name evidence="7" type="ORF">Gasu_38400</name>
</gene>
<protein>
    <submittedName>
        <fullName evidence="7">Sodium symporter-like protein</fullName>
    </submittedName>
</protein>
<feature type="transmembrane region" description="Helical" evidence="5">
    <location>
        <begin position="200"/>
        <end position="220"/>
    </location>
</feature>
<dbReference type="PANTHER" id="PTHR35988">
    <property type="entry name" value="15-CIS-ZETA-CAROTENE ISOMERASE, CHLOROPLASTIC"/>
    <property type="match status" value="1"/>
</dbReference>
<feature type="transmembrane region" description="Helical" evidence="5">
    <location>
        <begin position="84"/>
        <end position="107"/>
    </location>
</feature>
<accession>M2WX76</accession>
<keyword evidence="8" id="KW-1185">Reference proteome</keyword>
<evidence type="ECO:0000313" key="7">
    <source>
        <dbReference type="EMBL" id="EME28630.1"/>
    </source>
</evidence>
<dbReference type="RefSeq" id="XP_005705150.1">
    <property type="nucleotide sequence ID" value="XM_005705093.1"/>
</dbReference>
<dbReference type="InterPro" id="IPR009915">
    <property type="entry name" value="NnrU_dom"/>
</dbReference>
<proteinExistence type="predicted"/>
<feature type="transmembrane region" description="Helical" evidence="5">
    <location>
        <begin position="127"/>
        <end position="146"/>
    </location>
</feature>
<sequence length="352" mass="39921">MAFLDCFCQCNRKIASCFQRKLHCHISKDSLFRAGVFLSPVGSCSFLATKRVGVQANCNKCSERRVCIVSLKSESTSDAIKSQWCLYVSALLSASACLFPVVCVYFDSNTSFNSNFQTLLDKYTSHYTIIGLQVLFSTVHSGLASLRPSVTKLLGERLYRIGFAVSSLPLAVVMIGYFVTHRYDGIILWQIRNIPGIHELVWLLSFISFYFLYPGTFRLLEIAAIQKPELHLFGEGIMRITRHPQLWGQILWCIGHMLWLGSSFSVVTSLCLVSYHFFGAWHGDQRLKSKYGEEWTELEEQTNVLPFVAVFSGKQKLVVSEFLHPAYLVITVFTFCLYVLHPNIIQLFGHSS</sequence>
<dbReference type="EMBL" id="KB454517">
    <property type="protein sequence ID" value="EME28630.1"/>
    <property type="molecule type" value="Genomic_DNA"/>
</dbReference>
<evidence type="ECO:0000256" key="1">
    <source>
        <dbReference type="ARBA" id="ARBA00004141"/>
    </source>
</evidence>
<dbReference type="GO" id="GO:0016020">
    <property type="term" value="C:membrane"/>
    <property type="evidence" value="ECO:0007669"/>
    <property type="project" value="UniProtKB-SubCell"/>
</dbReference>
<evidence type="ECO:0000256" key="3">
    <source>
        <dbReference type="ARBA" id="ARBA00022989"/>
    </source>
</evidence>
<dbReference type="OrthoDB" id="41527at2759"/>
<reference evidence="8" key="1">
    <citation type="journal article" date="2013" name="Science">
        <title>Gene transfer from bacteria and archaea facilitated evolution of an extremophilic eukaryote.</title>
        <authorList>
            <person name="Schonknecht G."/>
            <person name="Chen W.H."/>
            <person name="Ternes C.M."/>
            <person name="Barbier G.G."/>
            <person name="Shrestha R.P."/>
            <person name="Stanke M."/>
            <person name="Brautigam A."/>
            <person name="Baker B.J."/>
            <person name="Banfield J.F."/>
            <person name="Garavito R.M."/>
            <person name="Carr K."/>
            <person name="Wilkerson C."/>
            <person name="Rensing S.A."/>
            <person name="Gagneul D."/>
            <person name="Dickenson N.E."/>
            <person name="Oesterhelt C."/>
            <person name="Lercher M.J."/>
            <person name="Weber A.P."/>
        </authorList>
    </citation>
    <scope>NUCLEOTIDE SEQUENCE [LARGE SCALE GENOMIC DNA]</scope>
    <source>
        <strain evidence="8">074W</strain>
    </source>
</reference>
<dbReference type="Proteomes" id="UP000030680">
    <property type="component" value="Unassembled WGS sequence"/>
</dbReference>
<dbReference type="OMA" id="FFNHRYD"/>
<dbReference type="Gene3D" id="1.20.120.1630">
    <property type="match status" value="1"/>
</dbReference>
<evidence type="ECO:0000256" key="4">
    <source>
        <dbReference type="ARBA" id="ARBA00023136"/>
    </source>
</evidence>
<keyword evidence="2 5" id="KW-0812">Transmembrane</keyword>
<comment type="subcellular location">
    <subcellularLocation>
        <location evidence="1">Membrane</location>
        <topology evidence="1">Multi-pass membrane protein</topology>
    </subcellularLocation>
</comment>
<evidence type="ECO:0000256" key="2">
    <source>
        <dbReference type="ARBA" id="ARBA00022692"/>
    </source>
</evidence>
<name>M2WX76_GALSU</name>
<dbReference type="GeneID" id="17087485"/>
<dbReference type="AlphaFoldDB" id="M2WX76"/>
<dbReference type="STRING" id="130081.M2WX76"/>
<dbReference type="eggNOG" id="ENOG502QSJ3">
    <property type="taxonomic scope" value="Eukaryota"/>
</dbReference>
<keyword evidence="4 5" id="KW-0472">Membrane</keyword>
<feature type="transmembrane region" description="Helical" evidence="5">
    <location>
        <begin position="322"/>
        <end position="340"/>
    </location>
</feature>
<evidence type="ECO:0000256" key="5">
    <source>
        <dbReference type="SAM" id="Phobius"/>
    </source>
</evidence>